<keyword evidence="2" id="KW-1185">Reference proteome</keyword>
<dbReference type="EMBL" id="CP002059">
    <property type="protein sequence ID" value="ADI63656.1"/>
    <property type="molecule type" value="Genomic_DNA"/>
</dbReference>
<dbReference type="AlphaFoldDB" id="D7E3Y8"/>
<evidence type="ECO:0000313" key="1">
    <source>
        <dbReference type="EMBL" id="ADI63656.1"/>
    </source>
</evidence>
<accession>D7E3Y8</accession>
<reference evidence="1 2" key="1">
    <citation type="journal article" date="2010" name="PLoS ONE">
        <title>Genome erosion in a nitrogen-fixing vertically transmitted endosymbiotic multicellular cyanobacterium.</title>
        <authorList>
            <person name="Ran L."/>
            <person name="Larsson J."/>
            <person name="Vigil-Stenman T."/>
            <person name="Nylander J.A."/>
            <person name="Ininbergs K."/>
            <person name="Zheng W.W."/>
            <person name="Lapidus A."/>
            <person name="Lowry S."/>
            <person name="Haselkorn R."/>
            <person name="Bergman B."/>
        </authorList>
    </citation>
    <scope>NUCLEOTIDE SEQUENCE [LARGE SCALE GENOMIC DNA]</scope>
    <source>
        <strain evidence="1 2">0708</strain>
    </source>
</reference>
<dbReference type="HOGENOM" id="CLU_3357325_0_0_3"/>
<sequence>MGLKRVAEKNKSPLTEAIDKIPITSNSPIYNHQANI</sequence>
<dbReference type="KEGG" id="naz:Aazo_1422"/>
<gene>
    <name evidence="1" type="ordered locus">Aazo_1422</name>
</gene>
<organism evidence="1 2">
    <name type="scientific">Nostoc azollae (strain 0708)</name>
    <name type="common">Anabaena azollae (strain 0708)</name>
    <dbReference type="NCBI Taxonomy" id="551115"/>
    <lineage>
        <taxon>Bacteria</taxon>
        <taxon>Bacillati</taxon>
        <taxon>Cyanobacteriota</taxon>
        <taxon>Cyanophyceae</taxon>
        <taxon>Nostocales</taxon>
        <taxon>Nostocaceae</taxon>
        <taxon>Trichormus</taxon>
    </lineage>
</organism>
<evidence type="ECO:0000313" key="2">
    <source>
        <dbReference type="Proteomes" id="UP000001511"/>
    </source>
</evidence>
<proteinExistence type="predicted"/>
<name>D7E3Y8_NOSA0</name>
<dbReference type="Proteomes" id="UP000001511">
    <property type="component" value="Chromosome"/>
</dbReference>
<protein>
    <submittedName>
        <fullName evidence="1">Uncharacterized protein</fullName>
    </submittedName>
</protein>